<name>N0BEE0_9HYPH</name>
<dbReference type="InterPro" id="IPR050498">
    <property type="entry name" value="Ycf3"/>
</dbReference>
<dbReference type="KEGG" id="hdt:HYPDE_34013"/>
<gene>
    <name evidence="6" type="ORF">HYPDE_34013</name>
</gene>
<dbReference type="Pfam" id="PF07719">
    <property type="entry name" value="TPR_2"/>
    <property type="match status" value="1"/>
</dbReference>
<dbReference type="InterPro" id="IPR011990">
    <property type="entry name" value="TPR-like_helical_dom_sf"/>
</dbReference>
<feature type="signal peptide" evidence="5">
    <location>
        <begin position="1"/>
        <end position="23"/>
    </location>
</feature>
<evidence type="ECO:0000256" key="1">
    <source>
        <dbReference type="ARBA" id="ARBA00022737"/>
    </source>
</evidence>
<evidence type="ECO:0000256" key="5">
    <source>
        <dbReference type="SAM" id="SignalP"/>
    </source>
</evidence>
<dbReference type="InterPro" id="IPR013105">
    <property type="entry name" value="TPR_2"/>
</dbReference>
<dbReference type="eggNOG" id="COG3063">
    <property type="taxonomic scope" value="Bacteria"/>
</dbReference>
<feature type="repeat" description="TPR" evidence="3">
    <location>
        <begin position="67"/>
        <end position="100"/>
    </location>
</feature>
<dbReference type="SUPFAM" id="SSF48452">
    <property type="entry name" value="TPR-like"/>
    <property type="match status" value="1"/>
</dbReference>
<keyword evidence="7" id="KW-1185">Reference proteome</keyword>
<dbReference type="Pfam" id="PF13432">
    <property type="entry name" value="TPR_16"/>
    <property type="match status" value="4"/>
</dbReference>
<evidence type="ECO:0000256" key="2">
    <source>
        <dbReference type="ARBA" id="ARBA00022803"/>
    </source>
</evidence>
<dbReference type="EMBL" id="CP005587">
    <property type="protein sequence ID" value="AGK58475.1"/>
    <property type="molecule type" value="Genomic_DNA"/>
</dbReference>
<keyword evidence="2 3" id="KW-0802">TPR repeat</keyword>
<organism evidence="6 7">
    <name type="scientific">Hyphomicrobium denitrificans 1NES1</name>
    <dbReference type="NCBI Taxonomy" id="670307"/>
    <lineage>
        <taxon>Bacteria</taxon>
        <taxon>Pseudomonadati</taxon>
        <taxon>Pseudomonadota</taxon>
        <taxon>Alphaproteobacteria</taxon>
        <taxon>Hyphomicrobiales</taxon>
        <taxon>Hyphomicrobiaceae</taxon>
        <taxon>Hyphomicrobium</taxon>
    </lineage>
</organism>
<dbReference type="STRING" id="670307.HYPDE_34013"/>
<dbReference type="SUPFAM" id="SSF81901">
    <property type="entry name" value="HCP-like"/>
    <property type="match status" value="1"/>
</dbReference>
<dbReference type="PROSITE" id="PS50005">
    <property type="entry name" value="TPR"/>
    <property type="match status" value="5"/>
</dbReference>
<dbReference type="InterPro" id="IPR019734">
    <property type="entry name" value="TPR_rpt"/>
</dbReference>
<sequence>MLRPTRLAQILVASAVTAGGAIAAEGVPQPSAAEQGAAEMVRGDVATAVAAYTEALRDTGLANDRRATILNDRAVASARLGQTKLALEDYNRAVELFPEYPVAYNNRGNLLVAVGQLDEAMKDFDRALVLAPGYAAAYSNRANAEMRLGKPDVAIRDFTKSIELMPASAPPLSGRGLAYLATDKPHAAIRDFSRAVSADARFASAYRNRAEARMTIGQRDEAIEDLSRAVAFDVNNTELYVVRGYAYLLNGNTASALKDFSHAIELDGKSSAAFEGRGLANSLAEAPDDAYADLNRAIELDPRSPVAYAFRAVVYKQNNQPDIGARDVETAIKLDPNSPEALWARGEIAEASGHADTAIADLRHVLQLKPSWQFAADALKRLGAPVDDGDDKPQPALDIPKWHVVLHGKTYFAVSDDYGQIRVPLEMIGEGLPKLLEWEVKAPPYASYGILRFSGGSVAGKNGPEDTELAAIVDIAAAKVIAIQPNKQGARVATWTWDGDHLQVASVDGVTDEYQLRPIAVAVVGAGAQRRYDAGQGGQGLAPWDSPFGAPQSSRDSRQRRYAKPKSIFDLLFGN</sequence>
<feature type="region of interest" description="Disordered" evidence="4">
    <location>
        <begin position="534"/>
        <end position="562"/>
    </location>
</feature>
<keyword evidence="5" id="KW-0732">Signal</keyword>
<dbReference type="PROSITE" id="PS50293">
    <property type="entry name" value="TPR_REGION"/>
    <property type="match status" value="1"/>
</dbReference>
<reference evidence="6 7" key="1">
    <citation type="journal article" date="2013" name="Genome Announc.">
        <title>Genome sequences for three denitrifying bacterial strains isolated from a uranium- and nitrate-contaminated subsurface environment.</title>
        <authorList>
            <person name="Venkatramanan R."/>
            <person name="Prakash O."/>
            <person name="Woyke T."/>
            <person name="Chain P."/>
            <person name="Goodwin L.A."/>
            <person name="Watson D."/>
            <person name="Brooks S."/>
            <person name="Kostka J.E."/>
            <person name="Green S.J."/>
        </authorList>
    </citation>
    <scope>NUCLEOTIDE SEQUENCE [LARGE SCALE GENOMIC DNA]</scope>
    <source>
        <strain evidence="6 7">1NES1</strain>
    </source>
</reference>
<dbReference type="PANTHER" id="PTHR44858">
    <property type="entry name" value="TETRATRICOPEPTIDE REPEAT PROTEIN 6"/>
    <property type="match status" value="1"/>
</dbReference>
<evidence type="ECO:0000256" key="4">
    <source>
        <dbReference type="SAM" id="MobiDB-lite"/>
    </source>
</evidence>
<proteinExistence type="predicted"/>
<dbReference type="eggNOG" id="COG0457">
    <property type="taxonomic scope" value="Bacteria"/>
</dbReference>
<dbReference type="HOGENOM" id="CLU_473118_0_0_5"/>
<accession>N0BEE0</accession>
<feature type="repeat" description="TPR" evidence="3">
    <location>
        <begin position="237"/>
        <end position="270"/>
    </location>
</feature>
<dbReference type="Gene3D" id="1.25.40.10">
    <property type="entry name" value="Tetratricopeptide repeat domain"/>
    <property type="match status" value="3"/>
</dbReference>
<dbReference type="PANTHER" id="PTHR44858:SF1">
    <property type="entry name" value="UDP-N-ACETYLGLUCOSAMINE--PEPTIDE N-ACETYLGLUCOSAMINYLTRANSFERASE SPINDLY-RELATED"/>
    <property type="match status" value="1"/>
</dbReference>
<feature type="chain" id="PRO_5004105272" evidence="5">
    <location>
        <begin position="24"/>
        <end position="575"/>
    </location>
</feature>
<dbReference type="Proteomes" id="UP000005952">
    <property type="component" value="Chromosome"/>
</dbReference>
<evidence type="ECO:0000256" key="3">
    <source>
        <dbReference type="PROSITE-ProRule" id="PRU00339"/>
    </source>
</evidence>
<dbReference type="RefSeq" id="WP_015598498.1">
    <property type="nucleotide sequence ID" value="NC_021172.1"/>
</dbReference>
<feature type="repeat" description="TPR" evidence="3">
    <location>
        <begin position="101"/>
        <end position="134"/>
    </location>
</feature>
<dbReference type="Pfam" id="PF00515">
    <property type="entry name" value="TPR_1"/>
    <property type="match status" value="1"/>
</dbReference>
<feature type="repeat" description="TPR" evidence="3">
    <location>
        <begin position="203"/>
        <end position="236"/>
    </location>
</feature>
<dbReference type="AlphaFoldDB" id="N0BEE0"/>
<evidence type="ECO:0000313" key="7">
    <source>
        <dbReference type="Proteomes" id="UP000005952"/>
    </source>
</evidence>
<dbReference type="OrthoDB" id="7927646at2"/>
<dbReference type="SMART" id="SM00028">
    <property type="entry name" value="TPR"/>
    <property type="match status" value="9"/>
</dbReference>
<keyword evidence="1" id="KW-0677">Repeat</keyword>
<feature type="repeat" description="TPR" evidence="3">
    <location>
        <begin position="135"/>
        <end position="168"/>
    </location>
</feature>
<protein>
    <submittedName>
        <fullName evidence="6">Uncharacterized protein</fullName>
    </submittedName>
</protein>
<evidence type="ECO:0000313" key="6">
    <source>
        <dbReference type="EMBL" id="AGK58475.1"/>
    </source>
</evidence>